<keyword evidence="4" id="KW-1185">Reference proteome</keyword>
<keyword evidence="2" id="KW-0812">Transmembrane</keyword>
<evidence type="ECO:0008006" key="5">
    <source>
        <dbReference type="Google" id="ProtNLM"/>
    </source>
</evidence>
<feature type="transmembrane region" description="Helical" evidence="2">
    <location>
        <begin position="30"/>
        <end position="51"/>
    </location>
</feature>
<name>A0ABT5U609_9GAMM</name>
<evidence type="ECO:0000313" key="3">
    <source>
        <dbReference type="EMBL" id="MDE1461794.1"/>
    </source>
</evidence>
<keyword evidence="2" id="KW-0472">Membrane</keyword>
<protein>
    <recommendedName>
        <fullName evidence="5">Membrane fusion protein biotin-lipoyl like domain-containing protein</fullName>
    </recommendedName>
</protein>
<dbReference type="Proteomes" id="UP001528823">
    <property type="component" value="Unassembled WGS sequence"/>
</dbReference>
<keyword evidence="2" id="KW-1133">Transmembrane helix</keyword>
<feature type="coiled-coil region" evidence="1">
    <location>
        <begin position="407"/>
        <end position="434"/>
    </location>
</feature>
<evidence type="ECO:0000256" key="2">
    <source>
        <dbReference type="SAM" id="Phobius"/>
    </source>
</evidence>
<sequence length="579" mass="65950">MKRIFRKKSLQHAKEKDALELRIPLRYSPFFWPFTITCLLIVFFALSWGFFARLPISIEAKGIIVAQGGVRDVLTSGAGLVKQRYLTKNRQVKAGDVIMELENVEATADFIAKRSEYRVYAEAQNYRKTILKKQLERQINKLNNQISLHESRIAEMIEIEKKFKNIIASYVSEQHLTLKQEQKEVKSLINDHKRIVAGSEKLLQSGLTSLDAVTKRRVARRNLSKNLDELSVKKQYIGVEEQRLNLEQLEVASNIKKEKNEIINIRNQIEKQKEKYQSEVKEIRKSLVKHKLELVNAEQALWLNEHVISPYDGDIIAMNKSPGSYVKSATPVALIGLTPQHSRLLFVHSEKLKQGVIKLEFNGVRRLIKITSEVNSRSYLESQLKKAIKNLFKANKVEITGQENRFVIDIQNRLAKEINQLRIYQAELEDSEGLPVYAMLIPISDGWERSELVNIAFVSTGDAKKIENEAKAFIRPDFIKGLQAGRLKGKITQVSEYNSTSIELEGLIGNLELGKLVADKVKGVAVVVKLDRDKTGLPIWNGIPPKKPLKVGTTTTSRIIIKEIAPIKLLFPIFVEPFV</sequence>
<organism evidence="3 4">
    <name type="scientific">Spartinivicinus poritis</name>
    <dbReference type="NCBI Taxonomy" id="2994640"/>
    <lineage>
        <taxon>Bacteria</taxon>
        <taxon>Pseudomonadati</taxon>
        <taxon>Pseudomonadota</taxon>
        <taxon>Gammaproteobacteria</taxon>
        <taxon>Oceanospirillales</taxon>
        <taxon>Zooshikellaceae</taxon>
        <taxon>Spartinivicinus</taxon>
    </lineage>
</organism>
<reference evidence="3 4" key="1">
    <citation type="submission" date="2022-11" db="EMBL/GenBank/DDBJ databases">
        <title>Spartinivicinus poritis sp. nov., isolated from scleractinian coral Porites lutea.</title>
        <authorList>
            <person name="Zhang G."/>
            <person name="Cai L."/>
            <person name="Wei Q."/>
        </authorList>
    </citation>
    <scope>NUCLEOTIDE SEQUENCE [LARGE SCALE GENOMIC DNA]</scope>
    <source>
        <strain evidence="3 4">A2-2</strain>
    </source>
</reference>
<evidence type="ECO:0000313" key="4">
    <source>
        <dbReference type="Proteomes" id="UP001528823"/>
    </source>
</evidence>
<proteinExistence type="predicted"/>
<feature type="coiled-coil region" evidence="1">
    <location>
        <begin position="125"/>
        <end position="159"/>
    </location>
</feature>
<keyword evidence="1" id="KW-0175">Coiled coil</keyword>
<dbReference type="RefSeq" id="WP_274688150.1">
    <property type="nucleotide sequence ID" value="NZ_JAPMOU010000006.1"/>
</dbReference>
<dbReference type="PANTHER" id="PTHR30469">
    <property type="entry name" value="MULTIDRUG RESISTANCE PROTEIN MDTA"/>
    <property type="match status" value="1"/>
</dbReference>
<feature type="coiled-coil region" evidence="1">
    <location>
        <begin position="239"/>
        <end position="300"/>
    </location>
</feature>
<dbReference type="EMBL" id="JAPMOU010000006">
    <property type="protein sequence ID" value="MDE1461794.1"/>
    <property type="molecule type" value="Genomic_DNA"/>
</dbReference>
<evidence type="ECO:0000256" key="1">
    <source>
        <dbReference type="SAM" id="Coils"/>
    </source>
</evidence>
<accession>A0ABT5U609</accession>
<gene>
    <name evidence="3" type="ORF">ORQ98_07415</name>
</gene>
<comment type="caution">
    <text evidence="3">The sequence shown here is derived from an EMBL/GenBank/DDBJ whole genome shotgun (WGS) entry which is preliminary data.</text>
</comment>